<feature type="region of interest" description="Disordered" evidence="1">
    <location>
        <begin position="1"/>
        <end position="20"/>
    </location>
</feature>
<sequence length="235" mass="24356">MTTNRFTARRSTTRRSRVHRAAGSAVAVTAALVLAACGGAGGTSGQGGGRGAEAAASPSASAPRETQRHNAADVAFAQGMIPHHRQAVTMSGLAETRAASGEVRELAEKIEKAQAPEIRTLSRWLRAWGEKVPSGDAHGGQDGASGHDGHGGHGSGEPMPGMLSADDMTELKQSTGTSFDEAFLHLMIEHHEGAVAMAGTELKEGSYQPTLDLADTIIEAQTAEIATMRKMLGGH</sequence>
<proteinExistence type="predicted"/>
<protein>
    <submittedName>
        <fullName evidence="4">DUF305 domain-containing protein</fullName>
    </submittedName>
</protein>
<dbReference type="RefSeq" id="WP_311675972.1">
    <property type="nucleotide sequence ID" value="NZ_JAVREQ010000036.1"/>
</dbReference>
<feature type="compositionally biased region" description="Gly residues" evidence="1">
    <location>
        <begin position="41"/>
        <end position="51"/>
    </location>
</feature>
<feature type="chain" id="PRO_5045607180" evidence="2">
    <location>
        <begin position="36"/>
        <end position="235"/>
    </location>
</feature>
<evidence type="ECO:0000256" key="2">
    <source>
        <dbReference type="SAM" id="SignalP"/>
    </source>
</evidence>
<evidence type="ECO:0000313" key="5">
    <source>
        <dbReference type="Proteomes" id="UP001183414"/>
    </source>
</evidence>
<keyword evidence="2" id="KW-0732">Signal</keyword>
<feature type="region of interest" description="Disordered" evidence="1">
    <location>
        <begin position="132"/>
        <end position="164"/>
    </location>
</feature>
<evidence type="ECO:0000313" key="4">
    <source>
        <dbReference type="EMBL" id="MDT0382378.1"/>
    </source>
</evidence>
<name>A0ABU2NZH4_9ACTN</name>
<dbReference type="Pfam" id="PF03713">
    <property type="entry name" value="DUF305"/>
    <property type="match status" value="1"/>
</dbReference>
<feature type="compositionally biased region" description="Basic residues" evidence="1">
    <location>
        <begin position="7"/>
        <end position="20"/>
    </location>
</feature>
<dbReference type="InterPro" id="IPR012347">
    <property type="entry name" value="Ferritin-like"/>
</dbReference>
<dbReference type="PANTHER" id="PTHR36933">
    <property type="entry name" value="SLL0788 PROTEIN"/>
    <property type="match status" value="1"/>
</dbReference>
<reference evidence="5" key="1">
    <citation type="submission" date="2023-07" db="EMBL/GenBank/DDBJ databases">
        <title>30 novel species of actinomycetes from the DSMZ collection.</title>
        <authorList>
            <person name="Nouioui I."/>
        </authorList>
    </citation>
    <scope>NUCLEOTIDE SEQUENCE [LARGE SCALE GENOMIC DNA]</scope>
    <source>
        <strain evidence="5">DSM 42041</strain>
    </source>
</reference>
<organism evidence="4 5">
    <name type="scientific">Streptomyces hazeniae</name>
    <dbReference type="NCBI Taxonomy" id="3075538"/>
    <lineage>
        <taxon>Bacteria</taxon>
        <taxon>Bacillati</taxon>
        <taxon>Actinomycetota</taxon>
        <taxon>Actinomycetes</taxon>
        <taxon>Kitasatosporales</taxon>
        <taxon>Streptomycetaceae</taxon>
        <taxon>Streptomyces</taxon>
    </lineage>
</organism>
<dbReference type="EMBL" id="JAVREQ010000036">
    <property type="protein sequence ID" value="MDT0382378.1"/>
    <property type="molecule type" value="Genomic_DNA"/>
</dbReference>
<accession>A0ABU2NZH4</accession>
<feature type="domain" description="DUF305" evidence="3">
    <location>
        <begin position="73"/>
        <end position="232"/>
    </location>
</feature>
<feature type="region of interest" description="Disordered" evidence="1">
    <location>
        <begin position="41"/>
        <end position="69"/>
    </location>
</feature>
<feature type="signal peptide" evidence="2">
    <location>
        <begin position="1"/>
        <end position="35"/>
    </location>
</feature>
<dbReference type="Proteomes" id="UP001183414">
    <property type="component" value="Unassembled WGS sequence"/>
</dbReference>
<gene>
    <name evidence="4" type="ORF">RM572_26820</name>
</gene>
<evidence type="ECO:0000259" key="3">
    <source>
        <dbReference type="Pfam" id="PF03713"/>
    </source>
</evidence>
<dbReference type="Gene3D" id="1.20.1260.10">
    <property type="match status" value="1"/>
</dbReference>
<dbReference type="InterPro" id="IPR005183">
    <property type="entry name" value="DUF305_CopM-like"/>
</dbReference>
<evidence type="ECO:0000256" key="1">
    <source>
        <dbReference type="SAM" id="MobiDB-lite"/>
    </source>
</evidence>
<dbReference type="PANTHER" id="PTHR36933:SF1">
    <property type="entry name" value="SLL0788 PROTEIN"/>
    <property type="match status" value="1"/>
</dbReference>
<keyword evidence="5" id="KW-1185">Reference proteome</keyword>
<comment type="caution">
    <text evidence="4">The sequence shown here is derived from an EMBL/GenBank/DDBJ whole genome shotgun (WGS) entry which is preliminary data.</text>
</comment>
<feature type="compositionally biased region" description="Low complexity" evidence="1">
    <location>
        <begin position="52"/>
        <end position="62"/>
    </location>
</feature>